<evidence type="ECO:0000259" key="9">
    <source>
        <dbReference type="PROSITE" id="PS51294"/>
    </source>
</evidence>
<dbReference type="EMBL" id="JAAALK010000283">
    <property type="protein sequence ID" value="KAG8070086.1"/>
    <property type="molecule type" value="Genomic_DNA"/>
</dbReference>
<evidence type="ECO:0000256" key="7">
    <source>
        <dbReference type="SAM" id="MobiDB-lite"/>
    </source>
</evidence>
<evidence type="ECO:0008006" key="12">
    <source>
        <dbReference type="Google" id="ProtNLM"/>
    </source>
</evidence>
<dbReference type="Pfam" id="PF00249">
    <property type="entry name" value="Myb_DNA-binding"/>
    <property type="match status" value="2"/>
</dbReference>
<dbReference type="OrthoDB" id="2143914at2759"/>
<gene>
    <name evidence="10" type="ORF">GUJ93_ZPchr0006g41754</name>
</gene>
<feature type="compositionally biased region" description="Basic and acidic residues" evidence="7">
    <location>
        <begin position="202"/>
        <end position="212"/>
    </location>
</feature>
<reference evidence="10" key="1">
    <citation type="journal article" date="2021" name="bioRxiv">
        <title>Whole Genome Assembly and Annotation of Northern Wild Rice, Zizania palustris L., Supports a Whole Genome Duplication in the Zizania Genus.</title>
        <authorList>
            <person name="Haas M."/>
            <person name="Kono T."/>
            <person name="Macchietto M."/>
            <person name="Millas R."/>
            <person name="McGilp L."/>
            <person name="Shao M."/>
            <person name="Duquette J."/>
            <person name="Hirsch C.N."/>
            <person name="Kimball J."/>
        </authorList>
    </citation>
    <scope>NUCLEOTIDE SEQUENCE</scope>
    <source>
        <tissue evidence="10">Fresh leaf tissue</tissue>
    </source>
</reference>
<dbReference type="GO" id="GO:0000981">
    <property type="term" value="F:DNA-binding transcription factor activity, RNA polymerase II-specific"/>
    <property type="evidence" value="ECO:0007669"/>
    <property type="project" value="TreeGrafter"/>
</dbReference>
<feature type="compositionally biased region" description="Polar residues" evidence="7">
    <location>
        <begin position="213"/>
        <end position="222"/>
    </location>
</feature>
<dbReference type="AlphaFoldDB" id="A0A8J5TAP9"/>
<keyword evidence="2" id="KW-0677">Repeat</keyword>
<dbReference type="GO" id="GO:0000978">
    <property type="term" value="F:RNA polymerase II cis-regulatory region sequence-specific DNA binding"/>
    <property type="evidence" value="ECO:0007669"/>
    <property type="project" value="TreeGrafter"/>
</dbReference>
<sequence length="289" mass="31113">MGAESECDRIKGPWSPEEDEALRRLVERHGARNWTAIGRGIPGRSGKSCRLRWCNQLSPQVERRPFTAEEDAAILGAHSRLGNRWAAIARLLPGRTDNAVKNHWNSSLKRKITTATAAEVVEGGEIDRPCKRVSPGPASPTGSDRSELSHGGCSSGPQVFRPVPRPGGFDAISAADVRPSPRPRDDDPLTSLSLSLPGQDQGFHHDSARSHFQELSPSRSPSPQAPYPFSGEVVSAMQEMIRVEVRKYMAGVGLPAGCGTGAVAESCMPQLVEGVMRAAAERVGVVTRQ</sequence>
<evidence type="ECO:0000256" key="5">
    <source>
        <dbReference type="ARBA" id="ARBA00023163"/>
    </source>
</evidence>
<accession>A0A8J5TAP9</accession>
<dbReference type="Proteomes" id="UP000729402">
    <property type="component" value="Unassembled WGS sequence"/>
</dbReference>
<evidence type="ECO:0000259" key="8">
    <source>
        <dbReference type="PROSITE" id="PS50090"/>
    </source>
</evidence>
<protein>
    <recommendedName>
        <fullName evidence="12">Transcription factor MYB44</fullName>
    </recommendedName>
</protein>
<name>A0A8J5TAP9_ZIZPA</name>
<evidence type="ECO:0000256" key="1">
    <source>
        <dbReference type="ARBA" id="ARBA00004123"/>
    </source>
</evidence>
<evidence type="ECO:0000313" key="11">
    <source>
        <dbReference type="Proteomes" id="UP000729402"/>
    </source>
</evidence>
<dbReference type="PANTHER" id="PTHR45614">
    <property type="entry name" value="MYB PROTEIN-RELATED"/>
    <property type="match status" value="1"/>
</dbReference>
<keyword evidence="11" id="KW-1185">Reference proteome</keyword>
<feature type="domain" description="Myb-like" evidence="8">
    <location>
        <begin position="58"/>
        <end position="108"/>
    </location>
</feature>
<evidence type="ECO:0000256" key="2">
    <source>
        <dbReference type="ARBA" id="ARBA00022737"/>
    </source>
</evidence>
<comment type="subcellular location">
    <subcellularLocation>
        <location evidence="1">Nucleus</location>
    </subcellularLocation>
</comment>
<reference evidence="10" key="2">
    <citation type="submission" date="2021-02" db="EMBL/GenBank/DDBJ databases">
        <authorList>
            <person name="Kimball J.A."/>
            <person name="Haas M.W."/>
            <person name="Macchietto M."/>
            <person name="Kono T."/>
            <person name="Duquette J."/>
            <person name="Shao M."/>
        </authorList>
    </citation>
    <scope>NUCLEOTIDE SEQUENCE</scope>
    <source>
        <tissue evidence="10">Fresh leaf tissue</tissue>
    </source>
</reference>
<feature type="region of interest" description="Disordered" evidence="7">
    <location>
        <begin position="126"/>
        <end position="227"/>
    </location>
</feature>
<keyword evidence="6" id="KW-0539">Nucleus</keyword>
<dbReference type="SMART" id="SM00717">
    <property type="entry name" value="SANT"/>
    <property type="match status" value="2"/>
</dbReference>
<keyword evidence="3" id="KW-0805">Transcription regulation</keyword>
<comment type="caution">
    <text evidence="10">The sequence shown here is derived from an EMBL/GenBank/DDBJ whole genome shotgun (WGS) entry which is preliminary data.</text>
</comment>
<dbReference type="InterPro" id="IPR001005">
    <property type="entry name" value="SANT/Myb"/>
</dbReference>
<proteinExistence type="predicted"/>
<evidence type="ECO:0000256" key="3">
    <source>
        <dbReference type="ARBA" id="ARBA00023015"/>
    </source>
</evidence>
<feature type="domain" description="HTH myb-type" evidence="9">
    <location>
        <begin position="63"/>
        <end position="112"/>
    </location>
</feature>
<dbReference type="InterPro" id="IPR017930">
    <property type="entry name" value="Myb_dom"/>
</dbReference>
<feature type="domain" description="Myb-like" evidence="8">
    <location>
        <begin position="11"/>
        <end position="57"/>
    </location>
</feature>
<dbReference type="GO" id="GO:0005634">
    <property type="term" value="C:nucleus"/>
    <property type="evidence" value="ECO:0007669"/>
    <property type="project" value="UniProtKB-SubCell"/>
</dbReference>
<keyword evidence="5" id="KW-0804">Transcription</keyword>
<dbReference type="PROSITE" id="PS50090">
    <property type="entry name" value="MYB_LIKE"/>
    <property type="match status" value="2"/>
</dbReference>
<evidence type="ECO:0000256" key="4">
    <source>
        <dbReference type="ARBA" id="ARBA00023125"/>
    </source>
</evidence>
<organism evidence="10 11">
    <name type="scientific">Zizania palustris</name>
    <name type="common">Northern wild rice</name>
    <dbReference type="NCBI Taxonomy" id="103762"/>
    <lineage>
        <taxon>Eukaryota</taxon>
        <taxon>Viridiplantae</taxon>
        <taxon>Streptophyta</taxon>
        <taxon>Embryophyta</taxon>
        <taxon>Tracheophyta</taxon>
        <taxon>Spermatophyta</taxon>
        <taxon>Magnoliopsida</taxon>
        <taxon>Liliopsida</taxon>
        <taxon>Poales</taxon>
        <taxon>Poaceae</taxon>
        <taxon>BOP clade</taxon>
        <taxon>Oryzoideae</taxon>
        <taxon>Oryzeae</taxon>
        <taxon>Zizaniinae</taxon>
        <taxon>Zizania</taxon>
    </lineage>
</organism>
<dbReference type="FunFam" id="1.10.10.60:FF:000060">
    <property type="entry name" value="MYB transcription factor"/>
    <property type="match status" value="1"/>
</dbReference>
<dbReference type="InterPro" id="IPR050560">
    <property type="entry name" value="MYB_TF"/>
</dbReference>
<evidence type="ECO:0000256" key="6">
    <source>
        <dbReference type="ARBA" id="ARBA00023242"/>
    </source>
</evidence>
<feature type="domain" description="HTH myb-type" evidence="9">
    <location>
        <begin position="8"/>
        <end position="61"/>
    </location>
</feature>
<dbReference type="PROSITE" id="PS51294">
    <property type="entry name" value="HTH_MYB"/>
    <property type="match status" value="2"/>
</dbReference>
<dbReference type="PANTHER" id="PTHR45614:SF3">
    <property type="entry name" value="OS06G0637500 PROTEIN"/>
    <property type="match status" value="1"/>
</dbReference>
<dbReference type="CDD" id="cd00167">
    <property type="entry name" value="SANT"/>
    <property type="match status" value="2"/>
</dbReference>
<keyword evidence="4" id="KW-0238">DNA-binding</keyword>
<evidence type="ECO:0000313" key="10">
    <source>
        <dbReference type="EMBL" id="KAG8070086.1"/>
    </source>
</evidence>